<proteinExistence type="predicted"/>
<sequence>MLYLSLSLPPTSNHRLMPTTRGRGLGLTKGPKYRAWMNREASRIVYGLPDSFQTLSEPVVSLVHITFPDNRRRDLDNVLKPLNDVLVRAKVLQDDKLIQTQIVDRGPANKDLGGLIEVFIWAASEPMGQQWQKQVQEALFYGAKQ</sequence>
<protein>
    <submittedName>
        <fullName evidence="1">RusA family crossover junction endodeoxyribonuclease</fullName>
        <ecNumber evidence="1">3.1.22.4</ecNumber>
    </submittedName>
</protein>
<comment type="caution">
    <text evidence="1">The sequence shown here is derived from an EMBL/GenBank/DDBJ whole genome shotgun (WGS) entry which is preliminary data.</text>
</comment>
<dbReference type="EC" id="3.1.22.4" evidence="1"/>
<gene>
    <name evidence="1" type="ORF">H9850_05000</name>
</gene>
<evidence type="ECO:0000313" key="2">
    <source>
        <dbReference type="Proteomes" id="UP000886829"/>
    </source>
</evidence>
<reference evidence="1" key="2">
    <citation type="submission" date="2021-04" db="EMBL/GenBank/DDBJ databases">
        <authorList>
            <person name="Gilroy R."/>
        </authorList>
    </citation>
    <scope>NUCLEOTIDE SEQUENCE</scope>
    <source>
        <strain evidence="1">USASDec5-558</strain>
    </source>
</reference>
<dbReference type="EMBL" id="DXEV01000094">
    <property type="protein sequence ID" value="HIX56812.1"/>
    <property type="molecule type" value="Genomic_DNA"/>
</dbReference>
<dbReference type="GO" id="GO:0000287">
    <property type="term" value="F:magnesium ion binding"/>
    <property type="evidence" value="ECO:0007669"/>
    <property type="project" value="InterPro"/>
</dbReference>
<dbReference type="InterPro" id="IPR036614">
    <property type="entry name" value="RusA-like_sf"/>
</dbReference>
<dbReference type="GO" id="GO:0006310">
    <property type="term" value="P:DNA recombination"/>
    <property type="evidence" value="ECO:0007669"/>
    <property type="project" value="InterPro"/>
</dbReference>
<accession>A0A9D2B0A7</accession>
<dbReference type="GO" id="GO:0006281">
    <property type="term" value="P:DNA repair"/>
    <property type="evidence" value="ECO:0007669"/>
    <property type="project" value="InterPro"/>
</dbReference>
<dbReference type="Pfam" id="PF05866">
    <property type="entry name" value="RusA"/>
    <property type="match status" value="1"/>
</dbReference>
<name>A0A9D2B0A7_9GAMM</name>
<dbReference type="Gene3D" id="3.30.1330.70">
    <property type="entry name" value="Holliday junction resolvase RusA"/>
    <property type="match status" value="1"/>
</dbReference>
<reference evidence="1" key="1">
    <citation type="journal article" date="2021" name="PeerJ">
        <title>Extensive microbial diversity within the chicken gut microbiome revealed by metagenomics and culture.</title>
        <authorList>
            <person name="Gilroy R."/>
            <person name="Ravi A."/>
            <person name="Getino M."/>
            <person name="Pursley I."/>
            <person name="Horton D.L."/>
            <person name="Alikhan N.F."/>
            <person name="Baker D."/>
            <person name="Gharbi K."/>
            <person name="Hall N."/>
            <person name="Watson M."/>
            <person name="Adriaenssens E.M."/>
            <person name="Foster-Nyarko E."/>
            <person name="Jarju S."/>
            <person name="Secka A."/>
            <person name="Antonio M."/>
            <person name="Oren A."/>
            <person name="Chaudhuri R.R."/>
            <person name="La Ragione R."/>
            <person name="Hildebrand F."/>
            <person name="Pallen M.J."/>
        </authorList>
    </citation>
    <scope>NUCLEOTIDE SEQUENCE</scope>
    <source>
        <strain evidence="1">USASDec5-558</strain>
    </source>
</reference>
<dbReference type="InterPro" id="IPR008822">
    <property type="entry name" value="Endonuclease_RusA-like"/>
</dbReference>
<dbReference type="Proteomes" id="UP000886829">
    <property type="component" value="Unassembled WGS sequence"/>
</dbReference>
<dbReference type="SUPFAM" id="SSF103084">
    <property type="entry name" value="Holliday junction resolvase RusA"/>
    <property type="match status" value="1"/>
</dbReference>
<dbReference type="GO" id="GO:0016787">
    <property type="term" value="F:hydrolase activity"/>
    <property type="evidence" value="ECO:0007669"/>
    <property type="project" value="UniProtKB-KW"/>
</dbReference>
<keyword evidence="1" id="KW-0378">Hydrolase</keyword>
<dbReference type="AlphaFoldDB" id="A0A9D2B0A7"/>
<organism evidence="1 2">
    <name type="scientific">Candidatus Anaerobiospirillum pullistercoris</name>
    <dbReference type="NCBI Taxonomy" id="2838452"/>
    <lineage>
        <taxon>Bacteria</taxon>
        <taxon>Pseudomonadati</taxon>
        <taxon>Pseudomonadota</taxon>
        <taxon>Gammaproteobacteria</taxon>
        <taxon>Aeromonadales</taxon>
        <taxon>Succinivibrionaceae</taxon>
        <taxon>Anaerobiospirillum</taxon>
    </lineage>
</organism>
<evidence type="ECO:0000313" key="1">
    <source>
        <dbReference type="EMBL" id="HIX56812.1"/>
    </source>
</evidence>